<dbReference type="EMBL" id="JAEEGA010000001">
    <property type="protein sequence ID" value="MBP1039682.1"/>
    <property type="molecule type" value="Genomic_DNA"/>
</dbReference>
<name>A0A940P1D7_9ENTE</name>
<proteinExistence type="predicted"/>
<gene>
    <name evidence="1" type="ORF">I6N95_01545</name>
</gene>
<keyword evidence="2" id="KW-1185">Reference proteome</keyword>
<protein>
    <submittedName>
        <fullName evidence="1">Uncharacterized protein</fullName>
    </submittedName>
</protein>
<sequence>MTKRQLLLAISLFFVLSGCGNFEASKHESKTMTSIETEEREDKTMANEETIRLGEKQGEGNLLRENFTDYHRYEEELVRLSLIPAGYELQEVQTGISQNNEEVVRLRYGLIGQEIRLSGEHCSAVFRVADEQLLGFMAIRQEAVIEDVEELPTAEVTTEITETFLEKVAPGYFAKLNNLWIDRHDEPLVSDGKERLVTGTKYKCFVPEEGSYAWVVVDKNQDVMIFERGIQWVNSRTTEKWLYDDYLKDGSLDLFAVRQN</sequence>
<evidence type="ECO:0000313" key="1">
    <source>
        <dbReference type="EMBL" id="MBP1039682.1"/>
    </source>
</evidence>
<evidence type="ECO:0000313" key="2">
    <source>
        <dbReference type="Proteomes" id="UP000674938"/>
    </source>
</evidence>
<dbReference type="Proteomes" id="UP000674938">
    <property type="component" value="Unassembled WGS sequence"/>
</dbReference>
<organism evidence="1 2">
    <name type="scientific">Vagococcus allomyrinae</name>
    <dbReference type="NCBI Taxonomy" id="2794353"/>
    <lineage>
        <taxon>Bacteria</taxon>
        <taxon>Bacillati</taxon>
        <taxon>Bacillota</taxon>
        <taxon>Bacilli</taxon>
        <taxon>Lactobacillales</taxon>
        <taxon>Enterococcaceae</taxon>
        <taxon>Vagococcus</taxon>
    </lineage>
</organism>
<comment type="caution">
    <text evidence="1">The sequence shown here is derived from an EMBL/GenBank/DDBJ whole genome shotgun (WGS) entry which is preliminary data.</text>
</comment>
<accession>A0A940P1D7</accession>
<dbReference type="AlphaFoldDB" id="A0A940P1D7"/>
<reference evidence="1" key="1">
    <citation type="submission" date="2020-12" db="EMBL/GenBank/DDBJ databases">
        <title>Vagococcus allomyrinae sp. nov. and Enterococcus lavae sp. nov., isolated from the larvae of Allomyrina dichotoma.</title>
        <authorList>
            <person name="Lee S.D."/>
        </authorList>
    </citation>
    <scope>NUCLEOTIDE SEQUENCE</scope>
    <source>
        <strain evidence="1">BWB3-3</strain>
    </source>
</reference>
<dbReference type="RefSeq" id="WP_209524575.1">
    <property type="nucleotide sequence ID" value="NZ_JAEEGA010000001.1"/>
</dbReference>
<dbReference type="PROSITE" id="PS51257">
    <property type="entry name" value="PROKAR_LIPOPROTEIN"/>
    <property type="match status" value="1"/>
</dbReference>